<dbReference type="Proteomes" id="UP001432027">
    <property type="component" value="Unassembled WGS sequence"/>
</dbReference>
<dbReference type="GO" id="GO:0005230">
    <property type="term" value="F:extracellular ligand-gated monoatomic ion channel activity"/>
    <property type="evidence" value="ECO:0007669"/>
    <property type="project" value="InterPro"/>
</dbReference>
<evidence type="ECO:0000256" key="2">
    <source>
        <dbReference type="ARBA" id="ARBA00022692"/>
    </source>
</evidence>
<evidence type="ECO:0000313" key="7">
    <source>
        <dbReference type="EMBL" id="GMS80831.1"/>
    </source>
</evidence>
<feature type="transmembrane region" description="Helical" evidence="5">
    <location>
        <begin position="251"/>
        <end position="268"/>
    </location>
</feature>
<name>A0AAV5SBY4_9BILA</name>
<feature type="transmembrane region" description="Helical" evidence="5">
    <location>
        <begin position="217"/>
        <end position="239"/>
    </location>
</feature>
<keyword evidence="2 5" id="KW-0812">Transmembrane</keyword>
<dbReference type="GO" id="GO:0004888">
    <property type="term" value="F:transmembrane signaling receptor activity"/>
    <property type="evidence" value="ECO:0007669"/>
    <property type="project" value="InterPro"/>
</dbReference>
<accession>A0AAV5SBY4</accession>
<gene>
    <name evidence="7" type="ORF">PENTCL1PPCAC_3006</name>
</gene>
<proteinExistence type="predicted"/>
<dbReference type="InterPro" id="IPR006202">
    <property type="entry name" value="Neur_chan_lig-bd"/>
</dbReference>
<feature type="transmembrane region" description="Helical" evidence="5">
    <location>
        <begin position="280"/>
        <end position="301"/>
    </location>
</feature>
<evidence type="ECO:0000256" key="5">
    <source>
        <dbReference type="SAM" id="Phobius"/>
    </source>
</evidence>
<dbReference type="Pfam" id="PF02931">
    <property type="entry name" value="Neur_chan_LBD"/>
    <property type="match status" value="1"/>
</dbReference>
<feature type="domain" description="Neurotransmitter-gated ion-channel ligand-binding" evidence="6">
    <location>
        <begin position="11"/>
        <end position="149"/>
    </location>
</feature>
<dbReference type="Gene3D" id="1.20.58.390">
    <property type="entry name" value="Neurotransmitter-gated ion-channel transmembrane domain"/>
    <property type="match status" value="1"/>
</dbReference>
<evidence type="ECO:0000256" key="1">
    <source>
        <dbReference type="ARBA" id="ARBA00004141"/>
    </source>
</evidence>
<keyword evidence="3 5" id="KW-1133">Transmembrane helix</keyword>
<dbReference type="InterPro" id="IPR006201">
    <property type="entry name" value="Neur_channel"/>
</dbReference>
<dbReference type="InterPro" id="IPR038050">
    <property type="entry name" value="Neuro_actylchol_rec"/>
</dbReference>
<dbReference type="InterPro" id="IPR036734">
    <property type="entry name" value="Neur_chan_lig-bd_sf"/>
</dbReference>
<dbReference type="GO" id="GO:0016020">
    <property type="term" value="C:membrane"/>
    <property type="evidence" value="ECO:0007669"/>
    <property type="project" value="UniProtKB-SubCell"/>
</dbReference>
<dbReference type="AlphaFoldDB" id="A0AAV5SBY4"/>
<dbReference type="SUPFAM" id="SSF63712">
    <property type="entry name" value="Nicotinic receptor ligand binding domain-like"/>
    <property type="match status" value="1"/>
</dbReference>
<comment type="subcellular location">
    <subcellularLocation>
        <location evidence="1">Membrane</location>
        <topology evidence="1">Multi-pass membrane protein</topology>
    </subcellularLocation>
</comment>
<reference evidence="7" key="1">
    <citation type="submission" date="2023-10" db="EMBL/GenBank/DDBJ databases">
        <title>Genome assembly of Pristionchus species.</title>
        <authorList>
            <person name="Yoshida K."/>
            <person name="Sommer R.J."/>
        </authorList>
    </citation>
    <scope>NUCLEOTIDE SEQUENCE</scope>
    <source>
        <strain evidence="7">RS0144</strain>
    </source>
</reference>
<keyword evidence="8" id="KW-1185">Reference proteome</keyword>
<feature type="non-terminal residue" evidence="7">
    <location>
        <position position="1"/>
    </location>
</feature>
<evidence type="ECO:0000256" key="3">
    <source>
        <dbReference type="ARBA" id="ARBA00022989"/>
    </source>
</evidence>
<feature type="non-terminal residue" evidence="7">
    <location>
        <position position="369"/>
    </location>
</feature>
<organism evidence="7 8">
    <name type="scientific">Pristionchus entomophagus</name>
    <dbReference type="NCBI Taxonomy" id="358040"/>
    <lineage>
        <taxon>Eukaryota</taxon>
        <taxon>Metazoa</taxon>
        <taxon>Ecdysozoa</taxon>
        <taxon>Nematoda</taxon>
        <taxon>Chromadorea</taxon>
        <taxon>Rhabditida</taxon>
        <taxon>Rhabditina</taxon>
        <taxon>Diplogasteromorpha</taxon>
        <taxon>Diplogasteroidea</taxon>
        <taxon>Neodiplogasteridae</taxon>
        <taxon>Pristionchus</taxon>
    </lineage>
</organism>
<protein>
    <recommendedName>
        <fullName evidence="6">Neurotransmitter-gated ion-channel ligand-binding domain-containing protein</fullName>
    </recommendedName>
</protein>
<comment type="caution">
    <text evidence="7">The sequence shown here is derived from an EMBL/GenBank/DDBJ whole genome shotgun (WGS) entry which is preliminary data.</text>
</comment>
<dbReference type="PANTHER" id="PTHR18945">
    <property type="entry name" value="NEUROTRANSMITTER GATED ION CHANNEL"/>
    <property type="match status" value="1"/>
</dbReference>
<evidence type="ECO:0000259" key="6">
    <source>
        <dbReference type="Pfam" id="PF02931"/>
    </source>
</evidence>
<dbReference type="SUPFAM" id="SSF90112">
    <property type="entry name" value="Neurotransmitter-gated ion-channel transmembrane pore"/>
    <property type="match status" value="1"/>
</dbReference>
<feature type="transmembrane region" description="Helical" evidence="5">
    <location>
        <begin position="345"/>
        <end position="366"/>
    </location>
</feature>
<dbReference type="InterPro" id="IPR036719">
    <property type="entry name" value="Neuro-gated_channel_TM_sf"/>
</dbReference>
<dbReference type="Gene3D" id="2.70.170.10">
    <property type="entry name" value="Neurotransmitter-gated ion-channel ligand-binding domain"/>
    <property type="match status" value="1"/>
</dbReference>
<keyword evidence="4 5" id="KW-0472">Membrane</keyword>
<evidence type="ECO:0000313" key="8">
    <source>
        <dbReference type="Proteomes" id="UP001432027"/>
    </source>
</evidence>
<sequence length="369" mass="42285">AIRVADQANTRRLYRDLMKGYNKFLSPLPPQSGRFSRDNDDELDHEPLFTLRCDQIILINVYESTGIFSIIMAVVFNYADERLSWQPEHYSNITQIYIRWDALWIPPLTPISCESFSRPQFDDMTHAEVFFDGTVEMNLVWQLSCNCTIVQCYSYFTFLDGSSGRDRVVTLTTQGIAVSNDVWYTSNISVGEEKWIANGEEQKAYFYTLSLRRSSTYYLIFTILPTLLQSVVSVLGMLADGRPTKEDIPTRIALGVGSLTSIIFILSSMTGSIPKRDVPVLALFVIIEMIIIVAGIIYLALDPSRIFLLCIAEDEKKKIDSGRWKETRSLRTRVLLFLHHHLHRLFLLLLLTGSASNLGFNVLRYYRNE</sequence>
<dbReference type="EMBL" id="BTSX01000001">
    <property type="protein sequence ID" value="GMS80831.1"/>
    <property type="molecule type" value="Genomic_DNA"/>
</dbReference>
<evidence type="ECO:0000256" key="4">
    <source>
        <dbReference type="ARBA" id="ARBA00023136"/>
    </source>
</evidence>